<dbReference type="AlphaFoldDB" id="A0A0F9AKU3"/>
<organism evidence="1">
    <name type="scientific">marine sediment metagenome</name>
    <dbReference type="NCBI Taxonomy" id="412755"/>
    <lineage>
        <taxon>unclassified sequences</taxon>
        <taxon>metagenomes</taxon>
        <taxon>ecological metagenomes</taxon>
    </lineage>
</organism>
<evidence type="ECO:0000313" key="1">
    <source>
        <dbReference type="EMBL" id="KKL10015.1"/>
    </source>
</evidence>
<comment type="caution">
    <text evidence="1">The sequence shown here is derived from an EMBL/GenBank/DDBJ whole genome shotgun (WGS) entry which is preliminary data.</text>
</comment>
<proteinExistence type="predicted"/>
<feature type="non-terminal residue" evidence="1">
    <location>
        <position position="231"/>
    </location>
</feature>
<sequence>MIYQRDDEGRIVQSFEGDLMLRASKLNPVKNHALVEVLLRGARLAYDDLNVGTMAKRVTLTNAAVKQARAREQTIETSDGQLLTRLGEFCYGLWDFHVGDQVAVLTTGSAEPSTPPWLIEDVVLRGAGTILFAPPGQGKSYIGLLLAQSLNYGREELWNVSVGDRSLVRDGDGAVDPRDTAALYLNLERSQESLEDRLGNVNAALGLPRDAGMLMIHARGHTLEKVMDGAK</sequence>
<dbReference type="InterPro" id="IPR027417">
    <property type="entry name" value="P-loop_NTPase"/>
</dbReference>
<accession>A0A0F9AKU3</accession>
<protein>
    <submittedName>
        <fullName evidence="1">Uncharacterized protein</fullName>
    </submittedName>
</protein>
<reference evidence="1" key="1">
    <citation type="journal article" date="2015" name="Nature">
        <title>Complex archaea that bridge the gap between prokaryotes and eukaryotes.</title>
        <authorList>
            <person name="Spang A."/>
            <person name="Saw J.H."/>
            <person name="Jorgensen S.L."/>
            <person name="Zaremba-Niedzwiedzka K."/>
            <person name="Martijn J."/>
            <person name="Lind A.E."/>
            <person name="van Eijk R."/>
            <person name="Schleper C."/>
            <person name="Guy L."/>
            <person name="Ettema T.J."/>
        </authorList>
    </citation>
    <scope>NUCLEOTIDE SEQUENCE</scope>
</reference>
<dbReference type="EMBL" id="LAZR01042236">
    <property type="protein sequence ID" value="KKL10015.1"/>
    <property type="molecule type" value="Genomic_DNA"/>
</dbReference>
<name>A0A0F9AKU3_9ZZZZ</name>
<gene>
    <name evidence="1" type="ORF">LCGC14_2560090</name>
</gene>
<dbReference type="Gene3D" id="3.40.50.300">
    <property type="entry name" value="P-loop containing nucleotide triphosphate hydrolases"/>
    <property type="match status" value="1"/>
</dbReference>
<dbReference type="Pfam" id="PF13481">
    <property type="entry name" value="AAA_25"/>
    <property type="match status" value="1"/>
</dbReference>